<dbReference type="PANTHER" id="PTHR23546">
    <property type="entry name" value="TRANSPORT PROTEIN"/>
    <property type="match status" value="1"/>
</dbReference>
<feature type="transmembrane region" description="Helical" evidence="6">
    <location>
        <begin position="136"/>
        <end position="161"/>
    </location>
</feature>
<feature type="transmembrane region" description="Helical" evidence="6">
    <location>
        <begin position="244"/>
        <end position="264"/>
    </location>
</feature>
<proteinExistence type="predicted"/>
<evidence type="ECO:0000259" key="7">
    <source>
        <dbReference type="PROSITE" id="PS50850"/>
    </source>
</evidence>
<name>A0ABU9DSG2_9BACL</name>
<evidence type="ECO:0000256" key="3">
    <source>
        <dbReference type="ARBA" id="ARBA00022692"/>
    </source>
</evidence>
<dbReference type="InterPro" id="IPR036259">
    <property type="entry name" value="MFS_trans_sf"/>
</dbReference>
<dbReference type="InterPro" id="IPR011701">
    <property type="entry name" value="MFS"/>
</dbReference>
<keyword evidence="2" id="KW-0813">Transport</keyword>
<dbReference type="SUPFAM" id="SSF103473">
    <property type="entry name" value="MFS general substrate transporter"/>
    <property type="match status" value="1"/>
</dbReference>
<evidence type="ECO:0000256" key="4">
    <source>
        <dbReference type="ARBA" id="ARBA00022989"/>
    </source>
</evidence>
<evidence type="ECO:0000256" key="6">
    <source>
        <dbReference type="SAM" id="Phobius"/>
    </source>
</evidence>
<dbReference type="Proteomes" id="UP001469365">
    <property type="component" value="Unassembled WGS sequence"/>
</dbReference>
<feature type="transmembrane region" description="Helical" evidence="6">
    <location>
        <begin position="35"/>
        <end position="54"/>
    </location>
</feature>
<dbReference type="Pfam" id="PF07690">
    <property type="entry name" value="MFS_1"/>
    <property type="match status" value="1"/>
</dbReference>
<evidence type="ECO:0000313" key="9">
    <source>
        <dbReference type="Proteomes" id="UP001469365"/>
    </source>
</evidence>
<organism evidence="8 9">
    <name type="scientific">Paenibacillus filicis</name>
    <dbReference type="NCBI Taxonomy" id="669464"/>
    <lineage>
        <taxon>Bacteria</taxon>
        <taxon>Bacillati</taxon>
        <taxon>Bacillota</taxon>
        <taxon>Bacilli</taxon>
        <taxon>Bacillales</taxon>
        <taxon>Paenibacillaceae</taxon>
        <taxon>Paenibacillus</taxon>
    </lineage>
</organism>
<gene>
    <name evidence="8" type="ORF">WMW72_28270</name>
</gene>
<reference evidence="8 9" key="1">
    <citation type="submission" date="2024-04" db="EMBL/GenBank/DDBJ databases">
        <title>draft genome sequnece of Paenibacillus filicis.</title>
        <authorList>
            <person name="Kim D.-U."/>
        </authorList>
    </citation>
    <scope>NUCLEOTIDE SEQUENCE [LARGE SCALE GENOMIC DNA]</scope>
    <source>
        <strain evidence="8 9">KACC14197</strain>
    </source>
</reference>
<dbReference type="RefSeq" id="WP_341419036.1">
    <property type="nucleotide sequence ID" value="NZ_JBBPCC010000024.1"/>
</dbReference>
<evidence type="ECO:0000313" key="8">
    <source>
        <dbReference type="EMBL" id="MEK8131809.1"/>
    </source>
</evidence>
<dbReference type="InterPro" id="IPR020846">
    <property type="entry name" value="MFS_dom"/>
</dbReference>
<evidence type="ECO:0000256" key="2">
    <source>
        <dbReference type="ARBA" id="ARBA00022448"/>
    </source>
</evidence>
<feature type="transmembrane region" description="Helical" evidence="6">
    <location>
        <begin position="361"/>
        <end position="379"/>
    </location>
</feature>
<keyword evidence="4 6" id="KW-1133">Transmembrane helix</keyword>
<keyword evidence="9" id="KW-1185">Reference proteome</keyword>
<feature type="domain" description="Major facilitator superfamily (MFS) profile" evidence="7">
    <location>
        <begin position="1"/>
        <end position="385"/>
    </location>
</feature>
<feature type="transmembrane region" description="Helical" evidence="6">
    <location>
        <begin position="207"/>
        <end position="232"/>
    </location>
</feature>
<dbReference type="PROSITE" id="PS50850">
    <property type="entry name" value="MFS"/>
    <property type="match status" value="1"/>
</dbReference>
<comment type="subcellular location">
    <subcellularLocation>
        <location evidence="1">Cell membrane</location>
        <topology evidence="1">Multi-pass membrane protein</topology>
    </subcellularLocation>
</comment>
<feature type="transmembrane region" description="Helical" evidence="6">
    <location>
        <begin position="97"/>
        <end position="124"/>
    </location>
</feature>
<keyword evidence="5 6" id="KW-0472">Membrane</keyword>
<comment type="caution">
    <text evidence="8">The sequence shown here is derived from an EMBL/GenBank/DDBJ whole genome shotgun (WGS) entry which is preliminary data.</text>
</comment>
<sequence length="393" mass="40904">MRVVLFAAVLVAMASIATFNPILGLLSRGLGFTEIQSGSLVTVTGICWIVGSFIWSRRAGSSRKPILIAAMAGYALTLVAFAYVTDRAQTAGWSPGLLYAGLLALRAAGGFCFGAIPSLVQAYLMESTGAESRAGGMALFGAANGLGFVLGPALGAALTPFGFTAPMYASAILLAAVIVLCGWMLPRGKAIIVASGGDRLSVRDPRIRLYLGIGLLLSTVMIVLQVTCGIYMQDRLGVDAPSAARMVGIGLSVGGVIVVAVQLFIGRRLTWKPNRVVRTGLFALLAAFTLFMVAPSLYLAVFVLFGLGIGFTLPGYMTAASLAVQEREQAAVAGFTAAAQGVGSFIGPVTGAALYAVHISLPYAICALVLLVFYVRVVWLSRKPEVRLPGQGS</sequence>
<protein>
    <submittedName>
        <fullName evidence="8">MFS transporter</fullName>
    </submittedName>
</protein>
<feature type="transmembrane region" description="Helical" evidence="6">
    <location>
        <begin position="276"/>
        <end position="294"/>
    </location>
</feature>
<evidence type="ECO:0000256" key="5">
    <source>
        <dbReference type="ARBA" id="ARBA00023136"/>
    </source>
</evidence>
<keyword evidence="3 6" id="KW-0812">Transmembrane</keyword>
<feature type="transmembrane region" description="Helical" evidence="6">
    <location>
        <begin position="167"/>
        <end position="186"/>
    </location>
</feature>
<feature type="transmembrane region" description="Helical" evidence="6">
    <location>
        <begin position="300"/>
        <end position="324"/>
    </location>
</feature>
<feature type="transmembrane region" description="Helical" evidence="6">
    <location>
        <begin position="331"/>
        <end position="355"/>
    </location>
</feature>
<dbReference type="Gene3D" id="1.20.1250.20">
    <property type="entry name" value="MFS general substrate transporter like domains"/>
    <property type="match status" value="1"/>
</dbReference>
<feature type="transmembrane region" description="Helical" evidence="6">
    <location>
        <begin position="66"/>
        <end position="85"/>
    </location>
</feature>
<dbReference type="PANTHER" id="PTHR23546:SF1">
    <property type="entry name" value="MEMBRANE PROTEIN"/>
    <property type="match status" value="1"/>
</dbReference>
<evidence type="ECO:0000256" key="1">
    <source>
        <dbReference type="ARBA" id="ARBA00004651"/>
    </source>
</evidence>
<accession>A0ABU9DSG2</accession>
<dbReference type="EMBL" id="JBBPCC010000024">
    <property type="protein sequence ID" value="MEK8131809.1"/>
    <property type="molecule type" value="Genomic_DNA"/>
</dbReference>